<protein>
    <submittedName>
        <fullName evidence="1">Uncharacterized protein</fullName>
    </submittedName>
</protein>
<evidence type="ECO:0000313" key="1">
    <source>
        <dbReference type="EMBL" id="ROO87035.1"/>
    </source>
</evidence>
<dbReference type="OrthoDB" id="5145750at2"/>
<proteinExistence type="predicted"/>
<reference evidence="1 2" key="1">
    <citation type="submission" date="2018-11" db="EMBL/GenBank/DDBJ databases">
        <title>Sequencing the genomes of 1000 actinobacteria strains.</title>
        <authorList>
            <person name="Klenk H.-P."/>
        </authorList>
    </citation>
    <scope>NUCLEOTIDE SEQUENCE [LARGE SCALE GENOMIC DNA]</scope>
    <source>
        <strain evidence="1 2">DSM 44254</strain>
    </source>
</reference>
<name>A0A3N1D0H6_9ACTN</name>
<organism evidence="1 2">
    <name type="scientific">Actinocorallia herbida</name>
    <dbReference type="NCBI Taxonomy" id="58109"/>
    <lineage>
        <taxon>Bacteria</taxon>
        <taxon>Bacillati</taxon>
        <taxon>Actinomycetota</taxon>
        <taxon>Actinomycetes</taxon>
        <taxon>Streptosporangiales</taxon>
        <taxon>Thermomonosporaceae</taxon>
        <taxon>Actinocorallia</taxon>
    </lineage>
</organism>
<dbReference type="AlphaFoldDB" id="A0A3N1D0H6"/>
<dbReference type="Proteomes" id="UP000272400">
    <property type="component" value="Unassembled WGS sequence"/>
</dbReference>
<gene>
    <name evidence="1" type="ORF">EDD29_4624</name>
</gene>
<dbReference type="RefSeq" id="WP_123666374.1">
    <property type="nucleotide sequence ID" value="NZ_RJKE01000001.1"/>
</dbReference>
<evidence type="ECO:0000313" key="2">
    <source>
        <dbReference type="Proteomes" id="UP000272400"/>
    </source>
</evidence>
<accession>A0A3N1D0H6</accession>
<sequence>MSIDGTWHLTLDSAMGRQEFDFDLKAAGAELIGTGSAEGREVVPEIIAGTLDGAHASWKLKIRKPMKLTMTFTVEVDGDHMTGKTKAGIFGSFPVQGRRT</sequence>
<dbReference type="EMBL" id="RJKE01000001">
    <property type="protein sequence ID" value="ROO87035.1"/>
    <property type="molecule type" value="Genomic_DNA"/>
</dbReference>
<keyword evidence="2" id="KW-1185">Reference proteome</keyword>
<comment type="caution">
    <text evidence="1">The sequence shown here is derived from an EMBL/GenBank/DDBJ whole genome shotgun (WGS) entry which is preliminary data.</text>
</comment>